<dbReference type="InterPro" id="IPR004358">
    <property type="entry name" value="Sig_transdc_His_kin-like_C"/>
</dbReference>
<evidence type="ECO:0000256" key="6">
    <source>
        <dbReference type="ARBA" id="ARBA00022679"/>
    </source>
</evidence>
<dbReference type="RefSeq" id="WP_330195131.1">
    <property type="nucleotide sequence ID" value="NZ_JAZDRO010000001.1"/>
</dbReference>
<evidence type="ECO:0000256" key="3">
    <source>
        <dbReference type="ARBA" id="ARBA00012438"/>
    </source>
</evidence>
<keyword evidence="6" id="KW-0808">Transferase</keyword>
<comment type="catalytic activity">
    <reaction evidence="1">
        <text>ATP + protein L-histidine = ADP + protein N-phospho-L-histidine.</text>
        <dbReference type="EC" id="2.7.13.3"/>
    </reaction>
</comment>
<dbReference type="InterPro" id="IPR036097">
    <property type="entry name" value="HisK_dim/P_sf"/>
</dbReference>
<sequence>MTEAELDIQAPDDGEAPLFGRVRLRTLIVLRWLAISGQTAAILFVQYGLGFDLPLIACGLAILASVGLNIALLAAQPLQRLVTPRETFLQLAYDIAQLSLLLMLTGGLSNPFIIMMVAPVTVGVAALPRRYSIPLGGVALLAVAVMAFVSAPLPWGPDGPPDIPPTYVAGLAVAFVITVAFTAAYAWRIGREALRMGTALAATQAILAREQKLSALGAMAAAAAHELGTPLATIQLTAKEMAREASDATLKEDAELLVSQAERCRDILGRLSRQGETSDRVHDRLSIEQALEEVSAPLRGLGTSIRIAINGKDEAAREPVLARRPELLYGLTNFIENAVEFADSEVSVAASWTDETIEIVIADDGPGFPADMFSKIGEPYISSRRRDEPGGGLGLGLFIAITLLERIGGTAYFANGGTLGGAVITLRWPRSRLEVASEAG</sequence>
<dbReference type="SMART" id="SM00387">
    <property type="entry name" value="HATPase_c"/>
    <property type="match status" value="1"/>
</dbReference>
<keyword evidence="8 12" id="KW-0418">Kinase</keyword>
<name>A0ABU7LVK5_9PROT</name>
<dbReference type="InterPro" id="IPR036890">
    <property type="entry name" value="HATPase_C_sf"/>
</dbReference>
<dbReference type="InterPro" id="IPR003661">
    <property type="entry name" value="HisK_dim/P_dom"/>
</dbReference>
<dbReference type="EMBL" id="JAZDRO010000001">
    <property type="protein sequence ID" value="MEE2565596.1"/>
    <property type="molecule type" value="Genomic_DNA"/>
</dbReference>
<dbReference type="SUPFAM" id="SSF55874">
    <property type="entry name" value="ATPase domain of HSP90 chaperone/DNA topoisomerase II/histidine kinase"/>
    <property type="match status" value="1"/>
</dbReference>
<organism evidence="12 13">
    <name type="scientific">Hyphobacterium marinum</name>
    <dbReference type="NCBI Taxonomy" id="3116574"/>
    <lineage>
        <taxon>Bacteria</taxon>
        <taxon>Pseudomonadati</taxon>
        <taxon>Pseudomonadota</taxon>
        <taxon>Alphaproteobacteria</taxon>
        <taxon>Maricaulales</taxon>
        <taxon>Maricaulaceae</taxon>
        <taxon>Hyphobacterium</taxon>
    </lineage>
</organism>
<dbReference type="EC" id="2.7.13.3" evidence="3"/>
<keyword evidence="13" id="KW-1185">Reference proteome</keyword>
<evidence type="ECO:0000256" key="9">
    <source>
        <dbReference type="ARBA" id="ARBA00022840"/>
    </source>
</evidence>
<evidence type="ECO:0000256" key="10">
    <source>
        <dbReference type="SAM" id="Phobius"/>
    </source>
</evidence>
<keyword evidence="9" id="KW-0067">ATP-binding</keyword>
<feature type="domain" description="Histidine kinase" evidence="11">
    <location>
        <begin position="222"/>
        <end position="432"/>
    </location>
</feature>
<evidence type="ECO:0000256" key="1">
    <source>
        <dbReference type="ARBA" id="ARBA00000085"/>
    </source>
</evidence>
<dbReference type="SMART" id="SM00388">
    <property type="entry name" value="HisKA"/>
    <property type="match status" value="1"/>
</dbReference>
<gene>
    <name evidence="12" type="ORF">V0U35_02790</name>
</gene>
<dbReference type="SUPFAM" id="SSF47384">
    <property type="entry name" value="Homodimeric domain of signal transducing histidine kinase"/>
    <property type="match status" value="1"/>
</dbReference>
<dbReference type="Pfam" id="PF02518">
    <property type="entry name" value="HATPase_c"/>
    <property type="match status" value="1"/>
</dbReference>
<dbReference type="InterPro" id="IPR050980">
    <property type="entry name" value="2C_sensor_his_kinase"/>
</dbReference>
<dbReference type="PANTHER" id="PTHR44936">
    <property type="entry name" value="SENSOR PROTEIN CREC"/>
    <property type="match status" value="1"/>
</dbReference>
<comment type="caution">
    <text evidence="12">The sequence shown here is derived from an EMBL/GenBank/DDBJ whole genome shotgun (WGS) entry which is preliminary data.</text>
</comment>
<dbReference type="CDD" id="cd00082">
    <property type="entry name" value="HisKA"/>
    <property type="match status" value="1"/>
</dbReference>
<evidence type="ECO:0000256" key="2">
    <source>
        <dbReference type="ARBA" id="ARBA00004651"/>
    </source>
</evidence>
<evidence type="ECO:0000256" key="8">
    <source>
        <dbReference type="ARBA" id="ARBA00022777"/>
    </source>
</evidence>
<feature type="transmembrane region" description="Helical" evidence="10">
    <location>
        <begin position="167"/>
        <end position="187"/>
    </location>
</feature>
<dbReference type="Gene3D" id="1.10.287.130">
    <property type="match status" value="1"/>
</dbReference>
<feature type="transmembrane region" description="Helical" evidence="10">
    <location>
        <begin position="135"/>
        <end position="155"/>
    </location>
</feature>
<evidence type="ECO:0000256" key="7">
    <source>
        <dbReference type="ARBA" id="ARBA00022741"/>
    </source>
</evidence>
<dbReference type="PANTHER" id="PTHR44936:SF10">
    <property type="entry name" value="SENSOR PROTEIN RSTB"/>
    <property type="match status" value="1"/>
</dbReference>
<proteinExistence type="predicted"/>
<dbReference type="Gene3D" id="3.30.565.10">
    <property type="entry name" value="Histidine kinase-like ATPase, C-terminal domain"/>
    <property type="match status" value="1"/>
</dbReference>
<keyword evidence="5" id="KW-0597">Phosphoprotein</keyword>
<feature type="transmembrane region" description="Helical" evidence="10">
    <location>
        <begin position="53"/>
        <end position="75"/>
    </location>
</feature>
<keyword evidence="10" id="KW-1133">Transmembrane helix</keyword>
<dbReference type="Pfam" id="PF00512">
    <property type="entry name" value="HisKA"/>
    <property type="match status" value="1"/>
</dbReference>
<evidence type="ECO:0000313" key="12">
    <source>
        <dbReference type="EMBL" id="MEE2565596.1"/>
    </source>
</evidence>
<dbReference type="GO" id="GO:0016301">
    <property type="term" value="F:kinase activity"/>
    <property type="evidence" value="ECO:0007669"/>
    <property type="project" value="UniProtKB-KW"/>
</dbReference>
<keyword evidence="4" id="KW-1003">Cell membrane</keyword>
<dbReference type="PRINTS" id="PR00344">
    <property type="entry name" value="BCTRLSENSOR"/>
</dbReference>
<keyword evidence="10" id="KW-0472">Membrane</keyword>
<evidence type="ECO:0000256" key="5">
    <source>
        <dbReference type="ARBA" id="ARBA00022553"/>
    </source>
</evidence>
<dbReference type="NCBIfam" id="NF033792">
    <property type="entry name" value="ActS_PrrB_HisK"/>
    <property type="match status" value="1"/>
</dbReference>
<feature type="transmembrane region" description="Helical" evidence="10">
    <location>
        <begin position="28"/>
        <end position="47"/>
    </location>
</feature>
<accession>A0ABU7LVK5</accession>
<keyword evidence="7" id="KW-0547">Nucleotide-binding</keyword>
<keyword evidence="10" id="KW-0812">Transmembrane</keyword>
<dbReference type="InterPro" id="IPR047770">
    <property type="entry name" value="RegB"/>
</dbReference>
<evidence type="ECO:0000256" key="4">
    <source>
        <dbReference type="ARBA" id="ARBA00022475"/>
    </source>
</evidence>
<evidence type="ECO:0000313" key="13">
    <source>
        <dbReference type="Proteomes" id="UP001310692"/>
    </source>
</evidence>
<dbReference type="InterPro" id="IPR003594">
    <property type="entry name" value="HATPase_dom"/>
</dbReference>
<dbReference type="InterPro" id="IPR005467">
    <property type="entry name" value="His_kinase_dom"/>
</dbReference>
<reference evidence="12 13" key="1">
    <citation type="submission" date="2024-01" db="EMBL/GenBank/DDBJ databases">
        <title>Hyphobacterium bacterium isolated from marine sediment.</title>
        <authorList>
            <person name="Zhao S."/>
        </authorList>
    </citation>
    <scope>NUCLEOTIDE SEQUENCE [LARGE SCALE GENOMIC DNA]</scope>
    <source>
        <strain evidence="12 13">Y60-23</strain>
    </source>
</reference>
<evidence type="ECO:0000259" key="11">
    <source>
        <dbReference type="PROSITE" id="PS50109"/>
    </source>
</evidence>
<comment type="subcellular location">
    <subcellularLocation>
        <location evidence="2">Cell membrane</location>
        <topology evidence="2">Multi-pass membrane protein</topology>
    </subcellularLocation>
</comment>
<dbReference type="PROSITE" id="PS50109">
    <property type="entry name" value="HIS_KIN"/>
    <property type="match status" value="1"/>
</dbReference>
<dbReference type="Proteomes" id="UP001310692">
    <property type="component" value="Unassembled WGS sequence"/>
</dbReference>
<protein>
    <recommendedName>
        <fullName evidence="3">histidine kinase</fullName>
        <ecNumber evidence="3">2.7.13.3</ecNumber>
    </recommendedName>
</protein>